<evidence type="ECO:0000313" key="2">
    <source>
        <dbReference type="EMBL" id="SUF97893.1"/>
    </source>
</evidence>
<accession>A0A7D8IYP6</accession>
<dbReference type="Proteomes" id="UP000254463">
    <property type="component" value="Unassembled WGS sequence"/>
</dbReference>
<keyword evidence="1" id="KW-0812">Transmembrane</keyword>
<sequence length="107" mass="11910">MMKNLTLIHACSLGSGLQGLASVRGNDFVGLPLLIFTFVFIPPVFIGIHYPILILMNVVLLTERSDRDVWRHRSENVLSVFGMVRIAVAGPTPFSPFFAVFYTTRNA</sequence>
<feature type="transmembrane region" description="Helical" evidence="1">
    <location>
        <begin position="77"/>
        <end position="102"/>
    </location>
</feature>
<reference evidence="2 3" key="1">
    <citation type="submission" date="2018-06" db="EMBL/GenBank/DDBJ databases">
        <authorList>
            <consortium name="Pathogen Informatics"/>
            <person name="Doyle S."/>
        </authorList>
    </citation>
    <scope>NUCLEOTIDE SEQUENCE [LARGE SCALE GENOMIC DNA]</scope>
    <source>
        <strain evidence="2 3">NCTC6385</strain>
    </source>
</reference>
<dbReference type="AlphaFoldDB" id="A0A7D8IYP6"/>
<gene>
    <name evidence="2" type="ORF">NCTC6385_04950</name>
</gene>
<feature type="transmembrane region" description="Helical" evidence="1">
    <location>
        <begin position="31"/>
        <end position="56"/>
    </location>
</feature>
<name>A0A7D8IYP6_SALER</name>
<keyword evidence="1" id="KW-0472">Membrane</keyword>
<evidence type="ECO:0000256" key="1">
    <source>
        <dbReference type="SAM" id="Phobius"/>
    </source>
</evidence>
<organism evidence="2 3">
    <name type="scientific">Salmonella enterica</name>
    <name type="common">Salmonella choleraesuis</name>
    <dbReference type="NCBI Taxonomy" id="28901"/>
    <lineage>
        <taxon>Bacteria</taxon>
        <taxon>Pseudomonadati</taxon>
        <taxon>Pseudomonadota</taxon>
        <taxon>Gammaproteobacteria</taxon>
        <taxon>Enterobacterales</taxon>
        <taxon>Enterobacteriaceae</taxon>
        <taxon>Salmonella</taxon>
    </lineage>
</organism>
<proteinExistence type="predicted"/>
<dbReference type="EMBL" id="UGWV01000002">
    <property type="protein sequence ID" value="SUF97893.1"/>
    <property type="molecule type" value="Genomic_DNA"/>
</dbReference>
<evidence type="ECO:0000313" key="3">
    <source>
        <dbReference type="Proteomes" id="UP000254463"/>
    </source>
</evidence>
<protein>
    <submittedName>
        <fullName evidence="2">Uncharacterized protein</fullName>
    </submittedName>
</protein>
<keyword evidence="1" id="KW-1133">Transmembrane helix</keyword>